<evidence type="ECO:0000313" key="1">
    <source>
        <dbReference type="EMBL" id="MBW0578108.1"/>
    </source>
</evidence>
<gene>
    <name evidence="1" type="ORF">O181_117823</name>
</gene>
<accession>A0A9Q3KB11</accession>
<proteinExistence type="predicted"/>
<reference evidence="1" key="1">
    <citation type="submission" date="2021-03" db="EMBL/GenBank/DDBJ databases">
        <title>Draft genome sequence of rust myrtle Austropuccinia psidii MF-1, a brazilian biotype.</title>
        <authorList>
            <person name="Quecine M.C."/>
            <person name="Pachon D.M.R."/>
            <person name="Bonatelli M.L."/>
            <person name="Correr F.H."/>
            <person name="Franceschini L.M."/>
            <person name="Leite T.F."/>
            <person name="Margarido G.R.A."/>
            <person name="Almeida C.A."/>
            <person name="Ferrarezi J.A."/>
            <person name="Labate C.A."/>
        </authorList>
    </citation>
    <scope>NUCLEOTIDE SEQUENCE</scope>
    <source>
        <strain evidence="1">MF-1</strain>
    </source>
</reference>
<dbReference type="Proteomes" id="UP000765509">
    <property type="component" value="Unassembled WGS sequence"/>
</dbReference>
<name>A0A9Q3KB11_9BASI</name>
<dbReference type="AlphaFoldDB" id="A0A9Q3KB11"/>
<protein>
    <recommendedName>
        <fullName evidence="3">CCHC-type domain-containing protein</fullName>
    </recommendedName>
</protein>
<evidence type="ECO:0000313" key="2">
    <source>
        <dbReference type="Proteomes" id="UP000765509"/>
    </source>
</evidence>
<sequence length="217" mass="24800">MENAFESAIFISEKDKPLTWFLKQKDRLSYLNPDISDTIINIKILIKCGGELENAPKCRFVEPCSTEDYSHAMKDIITRTIVGKTWSRSPMESKMLLKTSKEDRRPEIPILKCNKCGSTSHLTNTCTKNTKVNEFKVIEEALCAEEKEESDQDSAISDDTPAEEHPIENITAFFEVTEFHTHLPQYGEDFYSLIIIHYFRMCKTKPAIGKGYNSGES</sequence>
<comment type="caution">
    <text evidence="1">The sequence shown here is derived from an EMBL/GenBank/DDBJ whole genome shotgun (WGS) entry which is preliminary data.</text>
</comment>
<organism evidence="1 2">
    <name type="scientific">Austropuccinia psidii MF-1</name>
    <dbReference type="NCBI Taxonomy" id="1389203"/>
    <lineage>
        <taxon>Eukaryota</taxon>
        <taxon>Fungi</taxon>
        <taxon>Dikarya</taxon>
        <taxon>Basidiomycota</taxon>
        <taxon>Pucciniomycotina</taxon>
        <taxon>Pucciniomycetes</taxon>
        <taxon>Pucciniales</taxon>
        <taxon>Sphaerophragmiaceae</taxon>
        <taxon>Austropuccinia</taxon>
    </lineage>
</organism>
<dbReference type="EMBL" id="AVOT02102134">
    <property type="protein sequence ID" value="MBW0578108.1"/>
    <property type="molecule type" value="Genomic_DNA"/>
</dbReference>
<keyword evidence="2" id="KW-1185">Reference proteome</keyword>
<evidence type="ECO:0008006" key="3">
    <source>
        <dbReference type="Google" id="ProtNLM"/>
    </source>
</evidence>